<keyword evidence="3" id="KW-0804">Transcription</keyword>
<dbReference type="SMART" id="SM00418">
    <property type="entry name" value="HTH_ARSR"/>
    <property type="match status" value="1"/>
</dbReference>
<dbReference type="SUPFAM" id="SSF46785">
    <property type="entry name" value="Winged helix' DNA-binding domain"/>
    <property type="match status" value="1"/>
</dbReference>
<dbReference type="InterPro" id="IPR051081">
    <property type="entry name" value="HTH_MetalResp_TranReg"/>
</dbReference>
<dbReference type="InterPro" id="IPR036390">
    <property type="entry name" value="WH_DNA-bd_sf"/>
</dbReference>
<dbReference type="AlphaFoldDB" id="A0AAU9E8D7"/>
<dbReference type="NCBIfam" id="NF033788">
    <property type="entry name" value="HTH_metalloreg"/>
    <property type="match status" value="1"/>
</dbReference>
<feature type="domain" description="HTH arsR-type" evidence="4">
    <location>
        <begin position="1"/>
        <end position="93"/>
    </location>
</feature>
<accession>A0AAU9E8D7</accession>
<protein>
    <submittedName>
        <fullName evidence="5">Metalloregulator ArsR/SmtB family transcription factor</fullName>
    </submittedName>
</protein>
<reference evidence="5 6" key="1">
    <citation type="submission" date="2023-08" db="EMBL/GenBank/DDBJ databases">
        <title>Helicovermis profunda gen. nov., sp. nov., a novel mesophilic, fermentative bacterium within the Bacillota from a deep-sea hydrothermal vent chimney.</title>
        <authorList>
            <person name="Miyazaki U."/>
            <person name="Mizutani D."/>
            <person name="Hashimoto Y."/>
            <person name="Tame A."/>
            <person name="Sawayama S."/>
            <person name="Miyazaki J."/>
            <person name="Takai K."/>
            <person name="Nakagawa S."/>
        </authorList>
    </citation>
    <scope>NUCLEOTIDE SEQUENCE [LARGE SCALE GENOMIC DNA]</scope>
    <source>
        <strain evidence="5 6">S502</strain>
    </source>
</reference>
<evidence type="ECO:0000256" key="2">
    <source>
        <dbReference type="ARBA" id="ARBA00023125"/>
    </source>
</evidence>
<dbReference type="GO" id="GO:0003677">
    <property type="term" value="F:DNA binding"/>
    <property type="evidence" value="ECO:0007669"/>
    <property type="project" value="UniProtKB-KW"/>
</dbReference>
<proteinExistence type="predicted"/>
<dbReference type="Proteomes" id="UP001321786">
    <property type="component" value="Chromosome"/>
</dbReference>
<organism evidence="5 6">
    <name type="scientific">Helicovermis profundi</name>
    <dbReference type="NCBI Taxonomy" id="3065157"/>
    <lineage>
        <taxon>Bacteria</taxon>
        <taxon>Bacillati</taxon>
        <taxon>Bacillota</taxon>
        <taxon>Clostridia</taxon>
        <taxon>Helicovermis</taxon>
    </lineage>
</organism>
<name>A0AAU9E8D7_9FIRM</name>
<evidence type="ECO:0000259" key="4">
    <source>
        <dbReference type="PROSITE" id="PS50987"/>
    </source>
</evidence>
<dbReference type="EMBL" id="AP028654">
    <property type="protein sequence ID" value="BEP29713.1"/>
    <property type="molecule type" value="Genomic_DNA"/>
</dbReference>
<dbReference type="Pfam" id="PF01022">
    <property type="entry name" value="HTH_5"/>
    <property type="match status" value="1"/>
</dbReference>
<dbReference type="Gene3D" id="1.10.10.10">
    <property type="entry name" value="Winged helix-like DNA-binding domain superfamily/Winged helix DNA-binding domain"/>
    <property type="match status" value="1"/>
</dbReference>
<dbReference type="InterPro" id="IPR001845">
    <property type="entry name" value="HTH_ArsR_DNA-bd_dom"/>
</dbReference>
<dbReference type="CDD" id="cd00090">
    <property type="entry name" value="HTH_ARSR"/>
    <property type="match status" value="1"/>
</dbReference>
<evidence type="ECO:0000313" key="6">
    <source>
        <dbReference type="Proteomes" id="UP001321786"/>
    </source>
</evidence>
<evidence type="ECO:0000313" key="5">
    <source>
        <dbReference type="EMBL" id="BEP29713.1"/>
    </source>
</evidence>
<dbReference type="GO" id="GO:0003700">
    <property type="term" value="F:DNA-binding transcription factor activity"/>
    <property type="evidence" value="ECO:0007669"/>
    <property type="project" value="InterPro"/>
</dbReference>
<dbReference type="PANTHER" id="PTHR33154">
    <property type="entry name" value="TRANSCRIPTIONAL REGULATOR, ARSR FAMILY"/>
    <property type="match status" value="1"/>
</dbReference>
<dbReference type="InterPro" id="IPR036388">
    <property type="entry name" value="WH-like_DNA-bd_sf"/>
</dbReference>
<dbReference type="PRINTS" id="PR00778">
    <property type="entry name" value="HTHARSR"/>
</dbReference>
<gene>
    <name evidence="5" type="ORF">HLPR_20440</name>
</gene>
<dbReference type="PROSITE" id="PS50987">
    <property type="entry name" value="HTH_ARSR_2"/>
    <property type="match status" value="1"/>
</dbReference>
<evidence type="ECO:0000256" key="1">
    <source>
        <dbReference type="ARBA" id="ARBA00023015"/>
    </source>
</evidence>
<dbReference type="InterPro" id="IPR011991">
    <property type="entry name" value="ArsR-like_HTH"/>
</dbReference>
<dbReference type="RefSeq" id="WP_338535333.1">
    <property type="nucleotide sequence ID" value="NZ_AP028654.1"/>
</dbReference>
<keyword evidence="1" id="KW-0805">Transcription regulation</keyword>
<keyword evidence="2" id="KW-0238">DNA-binding</keyword>
<keyword evidence="6" id="KW-1185">Reference proteome</keyword>
<dbReference type="KEGG" id="hprf:HLPR_20440"/>
<sequence length="124" mass="14660">MVEIFKTLGDLNRLRIINILIKVELCVCEIEVILDINQSNASRHLSKLKNNGFLDFSKDSLWTHYKVSKKFAKENEYLFKYIEKKLSENEIFTNDLKRLEKYKFNNLSCKKIAENREAVLNIIS</sequence>
<dbReference type="PANTHER" id="PTHR33154:SF33">
    <property type="entry name" value="TRANSCRIPTIONAL REPRESSOR SDPR"/>
    <property type="match status" value="1"/>
</dbReference>
<evidence type="ECO:0000256" key="3">
    <source>
        <dbReference type="ARBA" id="ARBA00023163"/>
    </source>
</evidence>